<name>A0A9N8ZT26_9GLOM</name>
<sequence>MGRGFKDYKVIIYEFPSKQHETCIGAITSEIVAKCIPVKGTNARIINLGETRTRADDFRKEADASFRLKKPRIQAPTGSDGEDYSRAQDAIVFKIDPISEDVKTEEQEEQIFHIELT</sequence>
<reference evidence="1" key="1">
    <citation type="submission" date="2021-06" db="EMBL/GenBank/DDBJ databases">
        <authorList>
            <person name="Kallberg Y."/>
            <person name="Tangrot J."/>
            <person name="Rosling A."/>
        </authorList>
    </citation>
    <scope>NUCLEOTIDE SEQUENCE</scope>
    <source>
        <strain evidence="1">AZ414A</strain>
    </source>
</reference>
<comment type="caution">
    <text evidence="1">The sequence shown here is derived from an EMBL/GenBank/DDBJ whole genome shotgun (WGS) entry which is preliminary data.</text>
</comment>
<proteinExistence type="predicted"/>
<dbReference type="EMBL" id="CAJVPK010000404">
    <property type="protein sequence ID" value="CAG8505847.1"/>
    <property type="molecule type" value="Genomic_DNA"/>
</dbReference>
<dbReference type="OrthoDB" id="10487543at2759"/>
<gene>
    <name evidence="1" type="ORF">DEBURN_LOCUS4919</name>
</gene>
<evidence type="ECO:0000313" key="1">
    <source>
        <dbReference type="EMBL" id="CAG8505847.1"/>
    </source>
</evidence>
<keyword evidence="2" id="KW-1185">Reference proteome</keyword>
<protein>
    <submittedName>
        <fullName evidence="1">4433_t:CDS:1</fullName>
    </submittedName>
</protein>
<organism evidence="1 2">
    <name type="scientific">Diversispora eburnea</name>
    <dbReference type="NCBI Taxonomy" id="1213867"/>
    <lineage>
        <taxon>Eukaryota</taxon>
        <taxon>Fungi</taxon>
        <taxon>Fungi incertae sedis</taxon>
        <taxon>Mucoromycota</taxon>
        <taxon>Glomeromycotina</taxon>
        <taxon>Glomeromycetes</taxon>
        <taxon>Diversisporales</taxon>
        <taxon>Diversisporaceae</taxon>
        <taxon>Diversispora</taxon>
    </lineage>
</organism>
<accession>A0A9N8ZT26</accession>
<dbReference type="AlphaFoldDB" id="A0A9N8ZT26"/>
<dbReference type="Proteomes" id="UP000789706">
    <property type="component" value="Unassembled WGS sequence"/>
</dbReference>
<evidence type="ECO:0000313" key="2">
    <source>
        <dbReference type="Proteomes" id="UP000789706"/>
    </source>
</evidence>